<dbReference type="PROSITE" id="PS50297">
    <property type="entry name" value="ANK_REP_REGION"/>
    <property type="match status" value="2"/>
</dbReference>
<feature type="domain" description="Serpin" evidence="6">
    <location>
        <begin position="23"/>
        <end position="393"/>
    </location>
</feature>
<dbReference type="PANTHER" id="PTHR24172:SF4">
    <property type="entry name" value="ANK_REP_REGION DOMAIN-CONTAINING PROTEIN"/>
    <property type="match status" value="1"/>
</dbReference>
<evidence type="ECO:0000256" key="1">
    <source>
        <dbReference type="ARBA" id="ARBA00022690"/>
    </source>
</evidence>
<dbReference type="Pfam" id="PF05186">
    <property type="entry name" value="Dpy-30"/>
    <property type="match status" value="1"/>
</dbReference>
<dbReference type="GO" id="GO:0004867">
    <property type="term" value="F:serine-type endopeptidase inhibitor activity"/>
    <property type="evidence" value="ECO:0007669"/>
    <property type="project" value="UniProtKB-KW"/>
</dbReference>
<evidence type="ECO:0000256" key="5">
    <source>
        <dbReference type="SAM" id="MobiDB-lite"/>
    </source>
</evidence>
<dbReference type="InterPro" id="IPR036770">
    <property type="entry name" value="Ankyrin_rpt-contain_sf"/>
</dbReference>
<feature type="repeat" description="ANK" evidence="3">
    <location>
        <begin position="487"/>
        <end position="520"/>
    </location>
</feature>
<evidence type="ECO:0000313" key="7">
    <source>
        <dbReference type="EMBL" id="KAK7602193.1"/>
    </source>
</evidence>
<dbReference type="InterPro" id="IPR042178">
    <property type="entry name" value="Serpin_sf_1"/>
</dbReference>
<dbReference type="InterPro" id="IPR007858">
    <property type="entry name" value="Dpy-30_motif"/>
</dbReference>
<keyword evidence="8" id="KW-1185">Reference proteome</keyword>
<feature type="repeat" description="ANK" evidence="3">
    <location>
        <begin position="674"/>
        <end position="706"/>
    </location>
</feature>
<dbReference type="SUPFAM" id="SSF48403">
    <property type="entry name" value="Ankyrin repeat"/>
    <property type="match status" value="2"/>
</dbReference>
<organism evidence="7 8">
    <name type="scientific">Parthenolecanium corni</name>
    <dbReference type="NCBI Taxonomy" id="536013"/>
    <lineage>
        <taxon>Eukaryota</taxon>
        <taxon>Metazoa</taxon>
        <taxon>Ecdysozoa</taxon>
        <taxon>Arthropoda</taxon>
        <taxon>Hexapoda</taxon>
        <taxon>Insecta</taxon>
        <taxon>Pterygota</taxon>
        <taxon>Neoptera</taxon>
        <taxon>Paraneoptera</taxon>
        <taxon>Hemiptera</taxon>
        <taxon>Sternorrhyncha</taxon>
        <taxon>Coccoidea</taxon>
        <taxon>Coccidae</taxon>
        <taxon>Parthenolecanium</taxon>
    </lineage>
</organism>
<dbReference type="PROSITE" id="PS50088">
    <property type="entry name" value="ANK_REPEAT"/>
    <property type="match status" value="5"/>
</dbReference>
<dbReference type="Proteomes" id="UP001367676">
    <property type="component" value="Unassembled WGS sequence"/>
</dbReference>
<feature type="compositionally biased region" description="Polar residues" evidence="5">
    <location>
        <begin position="1289"/>
        <end position="1298"/>
    </location>
</feature>
<evidence type="ECO:0000259" key="6">
    <source>
        <dbReference type="SMART" id="SM00093"/>
    </source>
</evidence>
<dbReference type="Gene3D" id="3.30.497.10">
    <property type="entry name" value="Antithrombin, subunit I, domain 2"/>
    <property type="match status" value="1"/>
</dbReference>
<dbReference type="Pfam" id="PF00079">
    <property type="entry name" value="Serpin"/>
    <property type="match status" value="1"/>
</dbReference>
<sequence length="1583" mass="179773">MAFPTAPSKFMNAVVESSNKFAMDLFKIIGNGEENCFFSPFSIYIALVLTYIGAAGKTAAELIESLHLPENKEEFLQGIRELLDALKNSKLNAATEIFIEKTYKVKPSYIEAAKKFVDSESRLLDFITAYAEAEKSINAWVSTQTKQKINDLLPPGTLDNMTKLVLVNAVHFKDDWMHQFAASNTKDCDFHLSKEKTIKVPMMIRKKRFGYLKKDDFKILQLPYKVKYAAETFYCLRNFSTVDPNFSMVIILPEEIDGLKSVEKKLQSINLNSLLAEKESCKVIVKLPKFKLEKFVDLTTILSQNGLSHMFTNDANFSKIFEPSEKPIKVDKVLHKAFVEVNEEGTEAAAATVLSNSNGNRIKQILKSGNVDKVEKIIRDGHGYHLIGEFSSDPKIRSLLKSVPFYMARIDMLHDAVTKGQLRDLQILLDTTSPVFSVLKPKAENLVSCIDNAGVGLLHKAVYYDHPHIIEWLIHHYPATMKMRDKMGRIPLHYVNSMTNPERNWQLLVENGSPVDVKDVNGRTPDFYLNGSDEIHLPGKSLYSELNEEGIVVKPSNIRIWIHDQDIPRLREVIWQGYGDKLRIQTCNKVTMKKFLNAVPHIMTMIREIHKAAIENNVDILAMLSRPPVPAVILKSKDDKGITALHKACGLGNIRVVTYILQTYPEAIHIRDNRGRTSIHYAALFKQELIYEELLKAGANEQLIDKNNKTAKYYRHKTDGIHDVESLYELPISPQTGLSVIDKAFDWSILGYSESSTLNEDPDPPQYADLLIQTNEPLAKADKISNEISVTDDAEFLVLHTGDSNESTWSTKEPPDDTQSRLNTEQCTVDLQLHPSTDLDEELARQSNVDRLFELLGQNAEVPDVEFQFVEQVHSLENETTNSSERENENAEELECYSNTTAPCVDSENSVAKTEPLAHSNEKSEICSMHDILSHKLSGEKELRLAVDNVLRNENLAEIGELILAGYGEWLLPVKSENQTIRELVRHLPIYLKKIELIHRCCEIGNVEELRKYLDRRKLSVARESKSDLFLTPLHVAVAFNRIEVARHLGGRFPETLHQQDKLGRTPLHYAAMRADGKFAYNTLLTLGANKDLEDHNGHSAQFYYDNHEEGYHNELLDIVEKLKSNSAKQMIETDSEVLKSGLFAVARTKPSKPIKFLADYLSKYEYNASQTSPQKVAYFRPLLFENDLKEGNAKRTSAYTDSANELDTGEEMKLEKDIPNNFFSLGLNDDWYSGEEAIPKKVEECDKVEQSEEANGSETANAPVVEANESAMATNTPVAQSAAKESQPRQCEQNLRNTPPLDENGSPLNYSPASNVFLPLSRDEYGRTEIHLAASKKQGRNYLLQMLQDLKANVAYRDEFYRTARDVAALSQIYENVKAIDAYVVRIAANGENDKIITLLTDGYDRILETETEENILTVAERRNHQTTLSILKTVPIFEDTRERLHTAIKHGDKLQVTEMLRKCGKDATLMATSKNEMCRCSLHIAILAQRRDIVRYLVKKFPTTLHIGDNLERTPLHYAMALEEVEEFSTILIRGGAQRTAKDLKGRQPTYYFMNKDEILRMQHEEIYLNRNMENRPRRKS</sequence>
<keyword evidence="2" id="KW-0722">Serine protease inhibitor</keyword>
<keyword evidence="3" id="KW-0040">ANK repeat</keyword>
<dbReference type="EMBL" id="JBBCAQ010000010">
    <property type="protein sequence ID" value="KAK7602193.1"/>
    <property type="molecule type" value="Genomic_DNA"/>
</dbReference>
<dbReference type="InterPro" id="IPR042185">
    <property type="entry name" value="Serpin_sf_2"/>
</dbReference>
<dbReference type="SMART" id="SM00248">
    <property type="entry name" value="ANK"/>
    <property type="match status" value="10"/>
</dbReference>
<gene>
    <name evidence="7" type="ORF">V9T40_009634</name>
</gene>
<dbReference type="InterPro" id="IPR002110">
    <property type="entry name" value="Ankyrin_rpt"/>
</dbReference>
<dbReference type="Gene3D" id="2.30.39.10">
    <property type="entry name" value="Alpha-1-antitrypsin, domain 1"/>
    <property type="match status" value="1"/>
</dbReference>
<dbReference type="InterPro" id="IPR023796">
    <property type="entry name" value="Serpin_dom"/>
</dbReference>
<protein>
    <recommendedName>
        <fullName evidence="6">Serpin domain-containing protein</fullName>
    </recommendedName>
</protein>
<dbReference type="Gene3D" id="1.25.40.20">
    <property type="entry name" value="Ankyrin repeat-containing domain"/>
    <property type="match status" value="5"/>
</dbReference>
<feature type="repeat" description="ANK" evidence="3">
    <location>
        <begin position="1326"/>
        <end position="1360"/>
    </location>
</feature>
<name>A0AAN9Y6W2_9HEMI</name>
<evidence type="ECO:0000256" key="4">
    <source>
        <dbReference type="RuleBase" id="RU000411"/>
    </source>
</evidence>
<comment type="caution">
    <text evidence="7">The sequence shown here is derived from an EMBL/GenBank/DDBJ whole genome shotgun (WGS) entry which is preliminary data.</text>
</comment>
<dbReference type="CDD" id="cd19601">
    <property type="entry name" value="serpin42Da-like"/>
    <property type="match status" value="1"/>
</dbReference>
<dbReference type="PANTHER" id="PTHR24172">
    <property type="entry name" value="ANK_REP_REGION DOMAIN-CONTAINING PROTEIN"/>
    <property type="match status" value="1"/>
</dbReference>
<evidence type="ECO:0000313" key="8">
    <source>
        <dbReference type="Proteomes" id="UP001367676"/>
    </source>
</evidence>
<comment type="similarity">
    <text evidence="4">Belongs to the serpin family.</text>
</comment>
<proteinExistence type="inferred from homology"/>
<feature type="repeat" description="ANK" evidence="3">
    <location>
        <begin position="1513"/>
        <end position="1546"/>
    </location>
</feature>
<feature type="region of interest" description="Disordered" evidence="5">
    <location>
        <begin position="1274"/>
        <end position="1313"/>
    </location>
</feature>
<evidence type="ECO:0000256" key="3">
    <source>
        <dbReference type="PROSITE-ProRule" id="PRU00023"/>
    </source>
</evidence>
<keyword evidence="1" id="KW-0646">Protease inhibitor</keyword>
<dbReference type="Pfam" id="PF12796">
    <property type="entry name" value="Ank_2"/>
    <property type="match status" value="2"/>
</dbReference>
<accession>A0AAN9Y6W2</accession>
<dbReference type="SMART" id="SM00093">
    <property type="entry name" value="SERPIN"/>
    <property type="match status" value="1"/>
</dbReference>
<reference evidence="7 8" key="1">
    <citation type="submission" date="2024-03" db="EMBL/GenBank/DDBJ databases">
        <title>Adaptation during the transition from Ophiocordyceps entomopathogen to insect associate is accompanied by gene loss and intensified selection.</title>
        <authorList>
            <person name="Ward C.M."/>
            <person name="Onetto C.A."/>
            <person name="Borneman A.R."/>
        </authorList>
    </citation>
    <scope>NUCLEOTIDE SEQUENCE [LARGE SCALE GENOMIC DNA]</scope>
    <source>
        <strain evidence="7">AWRI1</strain>
        <tissue evidence="7">Single Adult Female</tissue>
    </source>
</reference>
<feature type="repeat" description="ANK" evidence="3">
    <location>
        <begin position="1063"/>
        <end position="1096"/>
    </location>
</feature>
<dbReference type="SUPFAM" id="SSF56574">
    <property type="entry name" value="Serpins"/>
    <property type="match status" value="1"/>
</dbReference>
<dbReference type="InterPro" id="IPR036186">
    <property type="entry name" value="Serpin_sf"/>
</dbReference>
<evidence type="ECO:0000256" key="2">
    <source>
        <dbReference type="ARBA" id="ARBA00022900"/>
    </source>
</evidence>